<comment type="caution">
    <text evidence="1">The sequence shown here is derived from an EMBL/GenBank/DDBJ whole genome shotgun (WGS) entry which is preliminary data.</text>
</comment>
<protein>
    <submittedName>
        <fullName evidence="1">Uncharacterized protein</fullName>
    </submittedName>
</protein>
<dbReference type="PANTHER" id="PTHR38887:SF1">
    <property type="entry name" value="RAS MODIFICATION PROTEIN ERF4"/>
    <property type="match status" value="1"/>
</dbReference>
<evidence type="ECO:0000313" key="2">
    <source>
        <dbReference type="Proteomes" id="UP000799777"/>
    </source>
</evidence>
<organism evidence="1 2">
    <name type="scientific">Setomelanomma holmii</name>
    <dbReference type="NCBI Taxonomy" id="210430"/>
    <lineage>
        <taxon>Eukaryota</taxon>
        <taxon>Fungi</taxon>
        <taxon>Dikarya</taxon>
        <taxon>Ascomycota</taxon>
        <taxon>Pezizomycotina</taxon>
        <taxon>Dothideomycetes</taxon>
        <taxon>Pleosporomycetidae</taxon>
        <taxon>Pleosporales</taxon>
        <taxon>Pleosporineae</taxon>
        <taxon>Phaeosphaeriaceae</taxon>
        <taxon>Setomelanomma</taxon>
    </lineage>
</organism>
<name>A0A9P4H426_9PLEO</name>
<dbReference type="AlphaFoldDB" id="A0A9P4H426"/>
<feature type="non-terminal residue" evidence="1">
    <location>
        <position position="341"/>
    </location>
</feature>
<dbReference type="OrthoDB" id="3433125at2759"/>
<accession>A0A9P4H426</accession>
<dbReference type="Proteomes" id="UP000799777">
    <property type="component" value="Unassembled WGS sequence"/>
</dbReference>
<dbReference type="PANTHER" id="PTHR38887">
    <property type="entry name" value="CHROMOSOME 21, WHOLE GENOME SHOTGUN SEQUENCE"/>
    <property type="match status" value="1"/>
</dbReference>
<dbReference type="InterPro" id="IPR053221">
    <property type="entry name" value="Burnettramic_acid_biosynth"/>
</dbReference>
<keyword evidence="2" id="KW-1185">Reference proteome</keyword>
<feature type="non-terminal residue" evidence="1">
    <location>
        <position position="1"/>
    </location>
</feature>
<evidence type="ECO:0000313" key="1">
    <source>
        <dbReference type="EMBL" id="KAF2027192.1"/>
    </source>
</evidence>
<gene>
    <name evidence="1" type="ORF">EK21DRAFT_18480</name>
</gene>
<proteinExistence type="predicted"/>
<dbReference type="EMBL" id="ML978230">
    <property type="protein sequence ID" value="KAF2027192.1"/>
    <property type="molecule type" value="Genomic_DNA"/>
</dbReference>
<sequence length="341" mass="37993">LPYPIVIPQRRPGSKARGWARAYPPSLELVGMDQEAFLRFLANFENASEASPWLKTLYIAGNVVGLVPGHITMAVSLAVTIAAGTAMELQGRYRANSFLDQVNKDVFMPLGLYAMVLMYKDEPSKSGETEFGMEDFNMDTAKQASKWGLPGEVPQSSRAKIFRPIRLTSGRTTADNQPLEIAPLIYPGLEDMIERPNVKRNESFKDRLLRNKDFVGDYFDRRARANYAGNNPDSTLAKAGGDMPEFHNRFADPNHPCNNGHLISLVTGGKIVAQPRGRRPQLREKGEDGKLKPEVKRENKIRGPVSLITYPVRKVMTPNILYLTIVNLPSEAELAAARQQL</sequence>
<reference evidence="1" key="1">
    <citation type="journal article" date="2020" name="Stud. Mycol.">
        <title>101 Dothideomycetes genomes: a test case for predicting lifestyles and emergence of pathogens.</title>
        <authorList>
            <person name="Haridas S."/>
            <person name="Albert R."/>
            <person name="Binder M."/>
            <person name="Bloem J."/>
            <person name="Labutti K."/>
            <person name="Salamov A."/>
            <person name="Andreopoulos B."/>
            <person name="Baker S."/>
            <person name="Barry K."/>
            <person name="Bills G."/>
            <person name="Bluhm B."/>
            <person name="Cannon C."/>
            <person name="Castanera R."/>
            <person name="Culley D."/>
            <person name="Daum C."/>
            <person name="Ezra D."/>
            <person name="Gonzalez J."/>
            <person name="Henrissat B."/>
            <person name="Kuo A."/>
            <person name="Liang C."/>
            <person name="Lipzen A."/>
            <person name="Lutzoni F."/>
            <person name="Magnuson J."/>
            <person name="Mondo S."/>
            <person name="Nolan M."/>
            <person name="Ohm R."/>
            <person name="Pangilinan J."/>
            <person name="Park H.-J."/>
            <person name="Ramirez L."/>
            <person name="Alfaro M."/>
            <person name="Sun H."/>
            <person name="Tritt A."/>
            <person name="Yoshinaga Y."/>
            <person name="Zwiers L.-H."/>
            <person name="Turgeon B."/>
            <person name="Goodwin S."/>
            <person name="Spatafora J."/>
            <person name="Crous P."/>
            <person name="Grigoriev I."/>
        </authorList>
    </citation>
    <scope>NUCLEOTIDE SEQUENCE</scope>
    <source>
        <strain evidence="1">CBS 110217</strain>
    </source>
</reference>